<evidence type="ECO:0000256" key="6">
    <source>
        <dbReference type="ARBA" id="ARBA00022475"/>
    </source>
</evidence>
<dbReference type="GO" id="GO:0009986">
    <property type="term" value="C:cell surface"/>
    <property type="evidence" value="ECO:0007669"/>
    <property type="project" value="TreeGrafter"/>
</dbReference>
<feature type="region of interest" description="Disordered" evidence="20">
    <location>
        <begin position="1"/>
        <end position="94"/>
    </location>
</feature>
<dbReference type="GO" id="GO:0005886">
    <property type="term" value="C:plasma membrane"/>
    <property type="evidence" value="ECO:0007669"/>
    <property type="project" value="UniProtKB-SubCell"/>
</dbReference>
<dbReference type="STRING" id="2282107.A0A286U9D6"/>
<dbReference type="InterPro" id="IPR017853">
    <property type="entry name" value="GH"/>
</dbReference>
<evidence type="ECO:0000256" key="2">
    <source>
        <dbReference type="ARBA" id="ARBA00004191"/>
    </source>
</evidence>
<dbReference type="EC" id="3.2.1.39" evidence="5"/>
<keyword evidence="13" id="KW-0119">Carbohydrate metabolism</keyword>
<evidence type="ECO:0000256" key="12">
    <source>
        <dbReference type="ARBA" id="ARBA00023180"/>
    </source>
</evidence>
<evidence type="ECO:0000256" key="1">
    <source>
        <dbReference type="ARBA" id="ARBA00000382"/>
    </source>
</evidence>
<protein>
    <recommendedName>
        <fullName evidence="5">glucan endo-1,3-beta-D-glucosidase</fullName>
        <ecNumber evidence="5">3.2.1.39</ecNumber>
    </recommendedName>
    <alternativeName>
        <fullName evidence="18">Endo-1,3-beta-glucanase btgC</fullName>
    </alternativeName>
    <alternativeName>
        <fullName evidence="17">Laminarinase btgC</fullName>
    </alternativeName>
</protein>
<keyword evidence="8" id="KW-0964">Secreted</keyword>
<evidence type="ECO:0000313" key="22">
    <source>
        <dbReference type="EMBL" id="PAV16180.1"/>
    </source>
</evidence>
<evidence type="ECO:0000256" key="5">
    <source>
        <dbReference type="ARBA" id="ARBA00012780"/>
    </source>
</evidence>
<feature type="region of interest" description="Disordered" evidence="20">
    <location>
        <begin position="216"/>
        <end position="245"/>
    </location>
</feature>
<evidence type="ECO:0000256" key="13">
    <source>
        <dbReference type="ARBA" id="ARBA00023277"/>
    </source>
</evidence>
<feature type="transmembrane region" description="Helical" evidence="21">
    <location>
        <begin position="193"/>
        <end position="215"/>
    </location>
</feature>
<dbReference type="EMBL" id="NBII01000008">
    <property type="protein sequence ID" value="PAV16180.1"/>
    <property type="molecule type" value="Genomic_DNA"/>
</dbReference>
<feature type="compositionally biased region" description="Low complexity" evidence="20">
    <location>
        <begin position="216"/>
        <end position="239"/>
    </location>
</feature>
<dbReference type="GO" id="GO:0005576">
    <property type="term" value="C:extracellular region"/>
    <property type="evidence" value="ECO:0007669"/>
    <property type="project" value="TreeGrafter"/>
</dbReference>
<evidence type="ECO:0000256" key="8">
    <source>
        <dbReference type="ARBA" id="ARBA00022525"/>
    </source>
</evidence>
<dbReference type="InterPro" id="IPR000490">
    <property type="entry name" value="Glyco_hydro_17"/>
</dbReference>
<dbReference type="Pfam" id="PF00332">
    <property type="entry name" value="Glyco_hydro_17"/>
    <property type="match status" value="1"/>
</dbReference>
<dbReference type="PANTHER" id="PTHR16631:SF17">
    <property type="entry name" value="GLUCAN ENDO-1,3-BETA-GLUCOSIDASE BTGC"/>
    <property type="match status" value="1"/>
</dbReference>
<keyword evidence="12" id="KW-0325">Glycoprotein</keyword>
<dbReference type="InParanoid" id="A0A286U9D6"/>
<comment type="subcellular location">
    <subcellularLocation>
        <location evidence="3">Cell membrane</location>
        <topology evidence="3">Single-pass type II membrane protein</topology>
    </subcellularLocation>
    <subcellularLocation>
        <location evidence="2">Secreted</location>
        <location evidence="2">Cell wall</location>
    </subcellularLocation>
</comment>
<dbReference type="AlphaFoldDB" id="A0A286U9D6"/>
<keyword evidence="7" id="KW-0134">Cell wall</keyword>
<evidence type="ECO:0000313" key="23">
    <source>
        <dbReference type="Proteomes" id="UP000217199"/>
    </source>
</evidence>
<keyword evidence="21" id="KW-1133">Transmembrane helix</keyword>
<keyword evidence="10 22" id="KW-0378">Hydrolase</keyword>
<dbReference type="GO" id="GO:0071555">
    <property type="term" value="P:cell wall organization"/>
    <property type="evidence" value="ECO:0007669"/>
    <property type="project" value="UniProtKB-KW"/>
</dbReference>
<sequence length="554" mass="58339">MSHLPSQRAAGEGTADVRYAGGEQYADDEFMFNGSIPPPHRLSQLYSTSPRNSRDLSSPYPAYRDSPSPSRSTPPPGTGSGSGSTSANPISTTSTSLAPAALPLASASAVSAGAATSSSLSTQTPTPFASASAAAAAGGTRATQQQSAVEYAENPFMPNAQFSSNNTGAYQTMNSSSPWLEKQERSNSRAKKIVIGSIVAIVVIVAVAVGVGVGVSKSKSSSSSSNLSSSGSGSVQSNSDDPSDFTKNSSLVQSFYGIAYTPEGSQLPDCGNSLDAVITDIQLLSQLTTRIRIYGADCNQSALVLEAIERTKVNMTVYLGIYNVFTDAGEAYVRQRDYVTEAIKTYGTDHIAGVTVGNEFMLNWATDQGISDVNTAVGNTGAALLLQNITDMKTTLSDMSIDLPVGTSDAGSYFNNEVLAAVDYGMANVHPWFANTTIDDAAGWTYTFFQDTDIAQAEALSNNPKMYIAETGWPTKSSDAGNESNGASTASVANLQTFLDTFVCQANTNGTGYFFFEYFDEAWKDAQFGGVEGWWGLFDKDRNLKAGLTIPTCS</sequence>
<evidence type="ECO:0000256" key="21">
    <source>
        <dbReference type="SAM" id="Phobius"/>
    </source>
</evidence>
<dbReference type="PANTHER" id="PTHR16631">
    <property type="entry name" value="GLUCAN 1,3-BETA-GLUCOSIDASE"/>
    <property type="match status" value="1"/>
</dbReference>
<organism evidence="22 23">
    <name type="scientific">Pyrrhoderma noxium</name>
    <dbReference type="NCBI Taxonomy" id="2282107"/>
    <lineage>
        <taxon>Eukaryota</taxon>
        <taxon>Fungi</taxon>
        <taxon>Dikarya</taxon>
        <taxon>Basidiomycota</taxon>
        <taxon>Agaricomycotina</taxon>
        <taxon>Agaricomycetes</taxon>
        <taxon>Hymenochaetales</taxon>
        <taxon>Hymenochaetaceae</taxon>
        <taxon>Pyrrhoderma</taxon>
    </lineage>
</organism>
<keyword evidence="9" id="KW-0732">Signal</keyword>
<evidence type="ECO:0000256" key="16">
    <source>
        <dbReference type="ARBA" id="ARBA00037649"/>
    </source>
</evidence>
<dbReference type="GO" id="GO:0000272">
    <property type="term" value="P:polysaccharide catabolic process"/>
    <property type="evidence" value="ECO:0007669"/>
    <property type="project" value="UniProtKB-KW"/>
</dbReference>
<dbReference type="OrthoDB" id="68336at2759"/>
<evidence type="ECO:0000256" key="7">
    <source>
        <dbReference type="ARBA" id="ARBA00022512"/>
    </source>
</evidence>
<evidence type="ECO:0000256" key="14">
    <source>
        <dbReference type="ARBA" id="ARBA00023316"/>
    </source>
</evidence>
<keyword evidence="15" id="KW-0624">Polysaccharide degradation</keyword>
<dbReference type="Gene3D" id="3.20.20.80">
    <property type="entry name" value="Glycosidases"/>
    <property type="match status" value="1"/>
</dbReference>
<dbReference type="InterPro" id="IPR050732">
    <property type="entry name" value="Beta-glucan_modifiers"/>
</dbReference>
<evidence type="ECO:0000256" key="4">
    <source>
        <dbReference type="ARBA" id="ARBA00008773"/>
    </source>
</evidence>
<feature type="region of interest" description="Disordered" evidence="20">
    <location>
        <begin position="160"/>
        <end position="183"/>
    </location>
</feature>
<keyword evidence="23" id="KW-1185">Reference proteome</keyword>
<comment type="similarity">
    <text evidence="4 19">Belongs to the glycosyl hydrolase 17 family.</text>
</comment>
<keyword evidence="14" id="KW-0961">Cell wall biogenesis/degradation</keyword>
<evidence type="ECO:0000256" key="11">
    <source>
        <dbReference type="ARBA" id="ARBA00023136"/>
    </source>
</evidence>
<evidence type="ECO:0000256" key="18">
    <source>
        <dbReference type="ARBA" id="ARBA00043078"/>
    </source>
</evidence>
<evidence type="ECO:0000256" key="15">
    <source>
        <dbReference type="ARBA" id="ARBA00023326"/>
    </source>
</evidence>
<gene>
    <name evidence="22" type="ORF">PNOK_0780000</name>
</gene>
<feature type="compositionally biased region" description="Polar residues" evidence="20">
    <location>
        <begin position="160"/>
        <end position="178"/>
    </location>
</feature>
<keyword evidence="21" id="KW-0812">Transmembrane</keyword>
<evidence type="ECO:0000256" key="17">
    <source>
        <dbReference type="ARBA" id="ARBA00042373"/>
    </source>
</evidence>
<comment type="function">
    <text evidence="16">Glucanases play a role in cell expansion during growth, in cell-cell fusion during mating, and in spore release during sporulation. This enzyme may be involved in beta-glucan degradation. Active on laminarin and lichenan.</text>
</comment>
<name>A0A286U9D6_9AGAM</name>
<evidence type="ECO:0000256" key="10">
    <source>
        <dbReference type="ARBA" id="ARBA00022801"/>
    </source>
</evidence>
<comment type="catalytic activity">
    <reaction evidence="1">
        <text>Hydrolysis of (1-&gt;3)-beta-D-glucosidic linkages in (1-&gt;3)-beta-D-glucans.</text>
        <dbReference type="EC" id="3.2.1.39"/>
    </reaction>
</comment>
<dbReference type="GO" id="GO:0009277">
    <property type="term" value="C:fungal-type cell wall"/>
    <property type="evidence" value="ECO:0007669"/>
    <property type="project" value="TreeGrafter"/>
</dbReference>
<dbReference type="Proteomes" id="UP000217199">
    <property type="component" value="Unassembled WGS sequence"/>
</dbReference>
<evidence type="ECO:0000256" key="3">
    <source>
        <dbReference type="ARBA" id="ARBA00004401"/>
    </source>
</evidence>
<reference evidence="22 23" key="1">
    <citation type="journal article" date="2017" name="Mol. Ecol.">
        <title>Comparative and population genomic landscape of Phellinus noxius: A hypervariable fungus causing root rot in trees.</title>
        <authorList>
            <person name="Chung C.L."/>
            <person name="Lee T.J."/>
            <person name="Akiba M."/>
            <person name="Lee H.H."/>
            <person name="Kuo T.H."/>
            <person name="Liu D."/>
            <person name="Ke H.M."/>
            <person name="Yokoi T."/>
            <person name="Roa M.B."/>
            <person name="Lu M.J."/>
            <person name="Chang Y.Y."/>
            <person name="Ann P.J."/>
            <person name="Tsai J.N."/>
            <person name="Chen C.Y."/>
            <person name="Tzean S.S."/>
            <person name="Ota Y."/>
            <person name="Hattori T."/>
            <person name="Sahashi N."/>
            <person name="Liou R.F."/>
            <person name="Kikuchi T."/>
            <person name="Tsai I.J."/>
        </authorList>
    </citation>
    <scope>NUCLEOTIDE SEQUENCE [LARGE SCALE GENOMIC DNA]</scope>
    <source>
        <strain evidence="22 23">FFPRI411160</strain>
    </source>
</reference>
<dbReference type="SUPFAM" id="SSF51445">
    <property type="entry name" value="(Trans)glycosidases"/>
    <property type="match status" value="1"/>
</dbReference>
<evidence type="ECO:0000256" key="9">
    <source>
        <dbReference type="ARBA" id="ARBA00022729"/>
    </source>
</evidence>
<evidence type="ECO:0000256" key="20">
    <source>
        <dbReference type="SAM" id="MobiDB-lite"/>
    </source>
</evidence>
<evidence type="ECO:0000256" key="19">
    <source>
        <dbReference type="RuleBase" id="RU004335"/>
    </source>
</evidence>
<comment type="caution">
    <text evidence="22">The sequence shown here is derived from an EMBL/GenBank/DDBJ whole genome shotgun (WGS) entry which is preliminary data.</text>
</comment>
<dbReference type="GO" id="GO:0042973">
    <property type="term" value="F:glucan endo-1,3-beta-D-glucosidase activity"/>
    <property type="evidence" value="ECO:0007669"/>
    <property type="project" value="UniProtKB-EC"/>
</dbReference>
<feature type="compositionally biased region" description="Low complexity" evidence="20">
    <location>
        <begin position="83"/>
        <end position="94"/>
    </location>
</feature>
<accession>A0A286U9D6</accession>
<keyword evidence="6" id="KW-1003">Cell membrane</keyword>
<keyword evidence="11 21" id="KW-0472">Membrane</keyword>
<proteinExistence type="inferred from homology"/>